<dbReference type="RefSeq" id="XP_001258305.1">
    <property type="nucleotide sequence ID" value="XM_001258304.1"/>
</dbReference>
<sequence>MFFGPHDPFVQTLVEKAVGEVKRASTEFGLPCEHNSLSMRKHKKVLKTTLLNLARLSTLLAPVGISIRFLNHLWGCNGDSDNLLTAEAVEGQFSEVWFYGFSKLGTTLSKKIVQPMIIKKAEERTLKRPVITMIITDGEPSGERRETLRDTIQSCKQSMALQSYGKAAAVFVVSRIGNSTDADKFIGELQSDKTIADMTYCSREALDEQQEVFKQCGDNNRYTGRV</sequence>
<dbReference type="GeneID" id="4584821"/>
<accession>A1DNN7</accession>
<organism evidence="1 2">
    <name type="scientific">Neosartorya fischeri (strain ATCC 1020 / DSM 3700 / CBS 544.65 / FGSC A1164 / JCM 1740 / NRRL 181 / WB 181)</name>
    <name type="common">Aspergillus fischerianus</name>
    <dbReference type="NCBI Taxonomy" id="331117"/>
    <lineage>
        <taxon>Eukaryota</taxon>
        <taxon>Fungi</taxon>
        <taxon>Dikarya</taxon>
        <taxon>Ascomycota</taxon>
        <taxon>Pezizomycotina</taxon>
        <taxon>Eurotiomycetes</taxon>
        <taxon>Eurotiomycetidae</taxon>
        <taxon>Eurotiales</taxon>
        <taxon>Aspergillaceae</taxon>
        <taxon>Aspergillus</taxon>
        <taxon>Aspergillus subgen. Fumigati</taxon>
    </lineage>
</organism>
<dbReference type="PANTHER" id="PTHR34706:SF3">
    <property type="entry name" value="ANKYRIN REPEAT PROTEIN (AFU_ORTHOLOGUE AFUA_7G06200)"/>
    <property type="match status" value="1"/>
</dbReference>
<dbReference type="HOGENOM" id="CLU_1225066_0_0_1"/>
<dbReference type="VEuPathDB" id="FungiDB:NFIA_057580"/>
<dbReference type="AlphaFoldDB" id="A1DNN7"/>
<evidence type="ECO:0000313" key="1">
    <source>
        <dbReference type="EMBL" id="EAW16408.1"/>
    </source>
</evidence>
<name>A1DNN7_NEOFI</name>
<dbReference type="eggNOG" id="ENOG502SQ95">
    <property type="taxonomic scope" value="Eukaryota"/>
</dbReference>
<dbReference type="KEGG" id="nfi:NFIA_057580"/>
<reference evidence="2" key="1">
    <citation type="journal article" date="2008" name="PLoS Genet.">
        <title>Genomic islands in the pathogenic filamentous fungus Aspergillus fumigatus.</title>
        <authorList>
            <person name="Fedorova N.D."/>
            <person name="Khaldi N."/>
            <person name="Joardar V.S."/>
            <person name="Maiti R."/>
            <person name="Amedeo P."/>
            <person name="Anderson M.J."/>
            <person name="Crabtree J."/>
            <person name="Silva J.C."/>
            <person name="Badger J.H."/>
            <person name="Albarraq A."/>
            <person name="Angiuoli S."/>
            <person name="Bussey H."/>
            <person name="Bowyer P."/>
            <person name="Cotty P.J."/>
            <person name="Dyer P.S."/>
            <person name="Egan A."/>
            <person name="Galens K."/>
            <person name="Fraser-Liggett C.M."/>
            <person name="Haas B.J."/>
            <person name="Inman J.M."/>
            <person name="Kent R."/>
            <person name="Lemieux S."/>
            <person name="Malavazi I."/>
            <person name="Orvis J."/>
            <person name="Roemer T."/>
            <person name="Ronning C.M."/>
            <person name="Sundaram J.P."/>
            <person name="Sutton G."/>
            <person name="Turner G."/>
            <person name="Venter J.C."/>
            <person name="White O.R."/>
            <person name="Whitty B.R."/>
            <person name="Youngman P."/>
            <person name="Wolfe K.H."/>
            <person name="Goldman G.H."/>
            <person name="Wortman J.R."/>
            <person name="Jiang B."/>
            <person name="Denning D.W."/>
            <person name="Nierman W.C."/>
        </authorList>
    </citation>
    <scope>NUCLEOTIDE SEQUENCE [LARGE SCALE GENOMIC DNA]</scope>
    <source>
        <strain evidence="2">ATCC 1020 / DSM 3700 / CBS 544.65 / FGSC A1164 / JCM 1740 / NRRL 181 / WB 181</strain>
    </source>
</reference>
<dbReference type="STRING" id="331117.A1DNN7"/>
<dbReference type="PANTHER" id="PTHR34706">
    <property type="entry name" value="SLR1338 PROTEIN"/>
    <property type="match status" value="1"/>
</dbReference>
<evidence type="ECO:0000313" key="2">
    <source>
        <dbReference type="Proteomes" id="UP000006702"/>
    </source>
</evidence>
<gene>
    <name evidence="1" type="ORF">NFIA_057580</name>
</gene>
<dbReference type="EMBL" id="DS027698">
    <property type="protein sequence ID" value="EAW16408.1"/>
    <property type="molecule type" value="Genomic_DNA"/>
</dbReference>
<proteinExistence type="predicted"/>
<protein>
    <recommendedName>
        <fullName evidence="3">VWFA domain-containing protein</fullName>
    </recommendedName>
</protein>
<dbReference type="OrthoDB" id="2142040at2759"/>
<evidence type="ECO:0008006" key="3">
    <source>
        <dbReference type="Google" id="ProtNLM"/>
    </source>
</evidence>
<dbReference type="Proteomes" id="UP000006702">
    <property type="component" value="Unassembled WGS sequence"/>
</dbReference>
<keyword evidence="2" id="KW-1185">Reference proteome</keyword>
<dbReference type="OMA" id="YAQWERR"/>